<name>A0ABN9S7L0_9DINO</name>
<keyword evidence="2" id="KW-1185">Reference proteome</keyword>
<feature type="non-terminal residue" evidence="1">
    <location>
        <position position="117"/>
    </location>
</feature>
<proteinExistence type="predicted"/>
<protein>
    <submittedName>
        <fullName evidence="1">Uncharacterized protein</fullName>
    </submittedName>
</protein>
<evidence type="ECO:0000313" key="1">
    <source>
        <dbReference type="EMBL" id="CAK0827861.1"/>
    </source>
</evidence>
<sequence>MVFQCIVRLTTCQPLAYLTPVTLPGRHNVRRKKDIARYTNYRVMRIAGLTHDRPKEEADRRGFVTPLTKLQDEASLPRSALHRRFNFPHTLNYKVYWGPPSVMEEPNEYEGRGGPPW</sequence>
<evidence type="ECO:0000313" key="2">
    <source>
        <dbReference type="Proteomes" id="UP001189429"/>
    </source>
</evidence>
<organism evidence="1 2">
    <name type="scientific">Prorocentrum cordatum</name>
    <dbReference type="NCBI Taxonomy" id="2364126"/>
    <lineage>
        <taxon>Eukaryota</taxon>
        <taxon>Sar</taxon>
        <taxon>Alveolata</taxon>
        <taxon>Dinophyceae</taxon>
        <taxon>Prorocentrales</taxon>
        <taxon>Prorocentraceae</taxon>
        <taxon>Prorocentrum</taxon>
    </lineage>
</organism>
<comment type="caution">
    <text evidence="1">The sequence shown here is derived from an EMBL/GenBank/DDBJ whole genome shotgun (WGS) entry which is preliminary data.</text>
</comment>
<dbReference type="EMBL" id="CAUYUJ010009857">
    <property type="protein sequence ID" value="CAK0827861.1"/>
    <property type="molecule type" value="Genomic_DNA"/>
</dbReference>
<reference evidence="1" key="1">
    <citation type="submission" date="2023-10" db="EMBL/GenBank/DDBJ databases">
        <authorList>
            <person name="Chen Y."/>
            <person name="Shah S."/>
            <person name="Dougan E. K."/>
            <person name="Thang M."/>
            <person name="Chan C."/>
        </authorList>
    </citation>
    <scope>NUCLEOTIDE SEQUENCE [LARGE SCALE GENOMIC DNA]</scope>
</reference>
<dbReference type="Proteomes" id="UP001189429">
    <property type="component" value="Unassembled WGS sequence"/>
</dbReference>
<accession>A0ABN9S7L0</accession>
<gene>
    <name evidence="1" type="ORF">PCOR1329_LOCUS27277</name>
</gene>